<dbReference type="InterPro" id="IPR006059">
    <property type="entry name" value="SBP"/>
</dbReference>
<evidence type="ECO:0000313" key="3">
    <source>
        <dbReference type="Proteomes" id="UP001501094"/>
    </source>
</evidence>
<accession>A0ABN2N234</accession>
<proteinExistence type="predicted"/>
<keyword evidence="1" id="KW-0732">Signal</keyword>
<reference evidence="2 3" key="1">
    <citation type="journal article" date="2019" name="Int. J. Syst. Evol. Microbiol.">
        <title>The Global Catalogue of Microorganisms (GCM) 10K type strain sequencing project: providing services to taxonomists for standard genome sequencing and annotation.</title>
        <authorList>
            <consortium name="The Broad Institute Genomics Platform"/>
            <consortium name="The Broad Institute Genome Sequencing Center for Infectious Disease"/>
            <person name="Wu L."/>
            <person name="Ma J."/>
        </authorList>
    </citation>
    <scope>NUCLEOTIDE SEQUENCE [LARGE SCALE GENOMIC DNA]</scope>
    <source>
        <strain evidence="2 3">JCM 14326</strain>
    </source>
</reference>
<dbReference type="Pfam" id="PF01547">
    <property type="entry name" value="SBP_bac_1"/>
    <property type="match status" value="1"/>
</dbReference>
<protein>
    <submittedName>
        <fullName evidence="2">Extracellular solute-binding protein</fullName>
    </submittedName>
</protein>
<sequence length="438" mass="47715">MRSARKATAALAASAAAALALSACSGGSAGGGLTEPLDTEAEIEISLAWWGDDTRAAMYEEAVALFEKEYPNITVTTGFQDFPNYWTARNTEAASSSLPDVFQMDLSYLRQYGNTGQLLDLAPAFESNLDVSGYDEQLLQAGNLNGAQVGIPTSTNTLAFFYNADVLEELGMEPPAEGYTWEDLNEWSAEVAAKGGKQDPAVYGSGDYTGTFWFFCQWLIQQGKQPFTDDGQMNFTEAEATEFLNLTAENREAGDVFFPIEKTKQIEPLTGFMTSAETGVMTWDNFLAGYVAETEQDIQMLPMPSGPNGPQQFWKPSMLLSASANTEQPAAAAKLIDFLVNDPEVGKIFGTNKGVPAVQAQIDAMDVEEGSVDARVVAFEEEVADLVTEPAPMPAEGFGAIEAEWLRLFEEMAYERITVDEFVEQWFPFAQDTIPAPE</sequence>
<organism evidence="2 3">
    <name type="scientific">Myceligenerans crystallogenes</name>
    <dbReference type="NCBI Taxonomy" id="316335"/>
    <lineage>
        <taxon>Bacteria</taxon>
        <taxon>Bacillati</taxon>
        <taxon>Actinomycetota</taxon>
        <taxon>Actinomycetes</taxon>
        <taxon>Micrococcales</taxon>
        <taxon>Promicromonosporaceae</taxon>
        <taxon>Myceligenerans</taxon>
    </lineage>
</organism>
<dbReference type="PANTHER" id="PTHR43649">
    <property type="entry name" value="ARABINOSE-BINDING PROTEIN-RELATED"/>
    <property type="match status" value="1"/>
</dbReference>
<feature type="signal peptide" evidence="1">
    <location>
        <begin position="1"/>
        <end position="29"/>
    </location>
</feature>
<dbReference type="PROSITE" id="PS51257">
    <property type="entry name" value="PROKAR_LIPOPROTEIN"/>
    <property type="match status" value="1"/>
</dbReference>
<dbReference type="EMBL" id="BAAANL010000001">
    <property type="protein sequence ID" value="GAA1848788.1"/>
    <property type="molecule type" value="Genomic_DNA"/>
</dbReference>
<dbReference type="Gene3D" id="3.40.190.10">
    <property type="entry name" value="Periplasmic binding protein-like II"/>
    <property type="match status" value="2"/>
</dbReference>
<name>A0ABN2N234_9MICO</name>
<evidence type="ECO:0000256" key="1">
    <source>
        <dbReference type="SAM" id="SignalP"/>
    </source>
</evidence>
<feature type="chain" id="PRO_5045196337" evidence="1">
    <location>
        <begin position="30"/>
        <end position="438"/>
    </location>
</feature>
<dbReference type="InterPro" id="IPR050490">
    <property type="entry name" value="Bact_solute-bd_prot1"/>
</dbReference>
<dbReference type="Proteomes" id="UP001501094">
    <property type="component" value="Unassembled WGS sequence"/>
</dbReference>
<evidence type="ECO:0000313" key="2">
    <source>
        <dbReference type="EMBL" id="GAA1848788.1"/>
    </source>
</evidence>
<dbReference type="RefSeq" id="WP_344098719.1">
    <property type="nucleotide sequence ID" value="NZ_BAAANL010000001.1"/>
</dbReference>
<keyword evidence="3" id="KW-1185">Reference proteome</keyword>
<dbReference type="SUPFAM" id="SSF53850">
    <property type="entry name" value="Periplasmic binding protein-like II"/>
    <property type="match status" value="1"/>
</dbReference>
<dbReference type="PANTHER" id="PTHR43649:SF30">
    <property type="entry name" value="ABC TRANSPORTER SUBSTRATE-BINDING PROTEIN"/>
    <property type="match status" value="1"/>
</dbReference>
<gene>
    <name evidence="2" type="ORF">GCM10009751_01120</name>
</gene>
<comment type="caution">
    <text evidence="2">The sequence shown here is derived from an EMBL/GenBank/DDBJ whole genome shotgun (WGS) entry which is preliminary data.</text>
</comment>